<feature type="region of interest" description="Disordered" evidence="1">
    <location>
        <begin position="1"/>
        <end position="26"/>
    </location>
</feature>
<accession>A0A5K7XJH8</accession>
<feature type="compositionally biased region" description="Basic and acidic residues" evidence="1">
    <location>
        <begin position="1"/>
        <end position="11"/>
    </location>
</feature>
<evidence type="ECO:0000256" key="1">
    <source>
        <dbReference type="SAM" id="MobiDB-lite"/>
    </source>
</evidence>
<dbReference type="EMBL" id="AP021861">
    <property type="protein sequence ID" value="BBO36267.1"/>
    <property type="molecule type" value="Genomic_DNA"/>
</dbReference>
<evidence type="ECO:0000313" key="2">
    <source>
        <dbReference type="EMBL" id="BBO36267.1"/>
    </source>
</evidence>
<sequence>MTDFREVDPSELRVPSSRRQGADPAKLQRQITLFGSSTQGMPAPWVYEAADGVLVLYNGVTRATRIAKLAAGVKIRLEVIGKLQRPRAADPKIGDLL</sequence>
<dbReference type="AlphaFoldDB" id="A0A5K7XJH8"/>
<keyword evidence="3" id="KW-1185">Reference proteome</keyword>
<organism evidence="2 3">
    <name type="scientific">Lacipirellula parvula</name>
    <dbReference type="NCBI Taxonomy" id="2650471"/>
    <lineage>
        <taxon>Bacteria</taxon>
        <taxon>Pseudomonadati</taxon>
        <taxon>Planctomycetota</taxon>
        <taxon>Planctomycetia</taxon>
        <taxon>Pirellulales</taxon>
        <taxon>Lacipirellulaceae</taxon>
        <taxon>Lacipirellula</taxon>
    </lineage>
</organism>
<proteinExistence type="predicted"/>
<dbReference type="KEGG" id="lpav:PLANPX_5879"/>
<gene>
    <name evidence="2" type="ORF">PLANPX_5879</name>
</gene>
<reference evidence="3" key="1">
    <citation type="submission" date="2019-10" db="EMBL/GenBank/DDBJ databases">
        <title>Lacipirellula parvula gen. nov., sp. nov., representing a lineage of planctomycetes widespread in freshwater anoxic habitats, and description of the family Lacipirellulaceae.</title>
        <authorList>
            <person name="Dedysh S.N."/>
            <person name="Kulichevskaya I.S."/>
            <person name="Beletsky A.V."/>
            <person name="Rakitin A.L."/>
            <person name="Mardanov A.V."/>
            <person name="Ivanova A.A."/>
            <person name="Saltykova V.X."/>
            <person name="Rijpstra W.I.C."/>
            <person name="Sinninghe Damste J.S."/>
            <person name="Ravin N.V."/>
        </authorList>
    </citation>
    <scope>NUCLEOTIDE SEQUENCE [LARGE SCALE GENOMIC DNA]</scope>
    <source>
        <strain evidence="3">PX69</strain>
    </source>
</reference>
<evidence type="ECO:0000313" key="3">
    <source>
        <dbReference type="Proteomes" id="UP000326837"/>
    </source>
</evidence>
<dbReference type="RefSeq" id="WP_152101465.1">
    <property type="nucleotide sequence ID" value="NZ_AP021861.1"/>
</dbReference>
<dbReference type="Proteomes" id="UP000326837">
    <property type="component" value="Chromosome"/>
</dbReference>
<name>A0A5K7XJH8_9BACT</name>
<protein>
    <submittedName>
        <fullName evidence="2">Uncharacterized protein</fullName>
    </submittedName>
</protein>